<name>A0ACB6RDG7_9PLEO</name>
<proteinExistence type="predicted"/>
<gene>
    <name evidence="1" type="ORF">BDR25DRAFT_234</name>
</gene>
<keyword evidence="2" id="KW-1185">Reference proteome</keyword>
<sequence length="1634" mass="178220">MATTANPPPGAFAVEDHNGSDPFISNSHDLQRHRYSAFDNSQFSLYLNGSPSQAKRALQAHLSETTRRLQETSQLGNALVQQRKELEEKLKEVEKQQEDNEIGPELRQRLAELEKEFNEVGRETVRTFLPKSRVPSGETDTTAGASVYSSEAHHSPSKVSVPSRKQRNQQPNRINDIALATEISTSLLNQLKDLQAVLLEKDDALKAANLDRSQLEIEVEGLSQRLRATDESESRLKDVNWSLETQVREFEAATKAAADREHRLNHNLSLSKSEKSMLEREFEELKQLYAKISDEHVAKTKQHETELSGLRRNVSMGETERGALQRKVDELASQNQELARAVAYRLRSEDQASVDDTSPEDGDDDGNTVTPDHSPPPSPSKATPRHGQLESETLKHSLHHAHRMIQQLKNNIHREKTEKIELKRMLQDARDELESNRNGINGLGSAGKRKKIEKDVFKKPTRPDRLGALRTGSQEIVVDDDEWEEQDVEGTPSRRSRQVDVPGAFPGGFSSAAESSHEEFETSNDTSDAFETANERDGTTTETDAFQTGAETLDGDSTDELTETEGGPSTGTIRGRRPSPLSIAGNRNSYQSTASTSGDEADNVDIKTPVQTQQPRYRLKIKQGGYRRATPRSSEELFTNTPPAAKDSPASFVGNSNNSTPAQGKSLFAELGNLSGESEDGSVADGTPSRSSLLSPDSSPEVMRKSTLNRSPLQLASVPQAMMVDSGMMTEPWPPTPFAQAADLEQPLQKTTSVSHVGMATEPETPRKMGISSISMQDTQPVTPMIKEILPPTMHISSLSSQDTVPEAPVVRQPPLPALHMSQISTQGTNPVSPVLKKAEPPSLNISSIAAQTTEPREPLANPKDFSNSLLLIPSVSAQATEPLEPSKTVLVNETSVPMPLHMSSLSTQNTEPVEAPMPACSQFSMLTSQATEPAGAPRPTRLQLAGLASQATEPAEAPRPARLQLAGLASQATEPVEPPARTLSQISSITVQHTEPIEPAIILPPANRFSDVMVLQNTQPESPTLPAFLPSPSRPSTAHRVPPAILSLSNIVSQETEPHVPSRPVTAHRAAPEAVQLGFFNSVLPWGKNMSEVTAEASSRSPLAPIASNAVQTDRGLEFSTPEQRPLTPMTDEGTQTMVTADQIDKVLATRSQRHSGTIAAAGVEKSMSPPSSPRRYSDPSRAPRRPGSSGSIRSRDTSPPPLPPDHKQVIAAAALKSPTLPVSTPSTPGVMGPPGMPASAYKKRPMTPVTVKTSNGVSSPKMGGTTPRPRHQHQRSDAGRSGATSPISRRSSVSSFVSEIDQRFNISSQAPFGPNGFDPASTDPRMIQAITQTMIGEFLWKYTRKAGREGMSENRHRRFFWVHPYTRTLYWSEKDPATAGRSQLKAKSVAIEAVQVVSDDNPYPPGLHRKSLVVITPGRTVKFTATTGQRHETWFNALSYLLLRTGEEQVEQKFATDEIQNEFNPGFRSSSRQTGRSRASLSSHVSRRTSSPHHAQIPTLRQPSTTSQRASSQTPGSGRFSSLSGVFRPSPGGIRSSFSSRHSKASAQEASTYGQSEPSHSAEDLTREMMEQRQRDMDRLEMENVRACCDGKHDVASLTHKSGRHTSFQSRPSLVGSMSSRSHSRAESHGAH</sequence>
<evidence type="ECO:0000313" key="2">
    <source>
        <dbReference type="Proteomes" id="UP000799755"/>
    </source>
</evidence>
<dbReference type="Proteomes" id="UP000799755">
    <property type="component" value="Unassembled WGS sequence"/>
</dbReference>
<protein>
    <submittedName>
        <fullName evidence="1">Uncharacterized protein</fullName>
    </submittedName>
</protein>
<dbReference type="EMBL" id="MU003492">
    <property type="protein sequence ID" value="KAF2477379.1"/>
    <property type="molecule type" value="Genomic_DNA"/>
</dbReference>
<organism evidence="1 2">
    <name type="scientific">Lindgomyces ingoldianus</name>
    <dbReference type="NCBI Taxonomy" id="673940"/>
    <lineage>
        <taxon>Eukaryota</taxon>
        <taxon>Fungi</taxon>
        <taxon>Dikarya</taxon>
        <taxon>Ascomycota</taxon>
        <taxon>Pezizomycotina</taxon>
        <taxon>Dothideomycetes</taxon>
        <taxon>Pleosporomycetidae</taxon>
        <taxon>Pleosporales</taxon>
        <taxon>Lindgomycetaceae</taxon>
        <taxon>Lindgomyces</taxon>
    </lineage>
</organism>
<comment type="caution">
    <text evidence="1">The sequence shown here is derived from an EMBL/GenBank/DDBJ whole genome shotgun (WGS) entry which is preliminary data.</text>
</comment>
<reference evidence="1" key="1">
    <citation type="journal article" date="2020" name="Stud. Mycol.">
        <title>101 Dothideomycetes genomes: a test case for predicting lifestyles and emergence of pathogens.</title>
        <authorList>
            <person name="Haridas S."/>
            <person name="Albert R."/>
            <person name="Binder M."/>
            <person name="Bloem J."/>
            <person name="Labutti K."/>
            <person name="Salamov A."/>
            <person name="Andreopoulos B."/>
            <person name="Baker S."/>
            <person name="Barry K."/>
            <person name="Bills G."/>
            <person name="Bluhm B."/>
            <person name="Cannon C."/>
            <person name="Castanera R."/>
            <person name="Culley D."/>
            <person name="Daum C."/>
            <person name="Ezra D."/>
            <person name="Gonzalez J."/>
            <person name="Henrissat B."/>
            <person name="Kuo A."/>
            <person name="Liang C."/>
            <person name="Lipzen A."/>
            <person name="Lutzoni F."/>
            <person name="Magnuson J."/>
            <person name="Mondo S."/>
            <person name="Nolan M."/>
            <person name="Ohm R."/>
            <person name="Pangilinan J."/>
            <person name="Park H.-J."/>
            <person name="Ramirez L."/>
            <person name="Alfaro M."/>
            <person name="Sun H."/>
            <person name="Tritt A."/>
            <person name="Yoshinaga Y."/>
            <person name="Zwiers L.-H."/>
            <person name="Turgeon B."/>
            <person name="Goodwin S."/>
            <person name="Spatafora J."/>
            <person name="Crous P."/>
            <person name="Grigoriev I."/>
        </authorList>
    </citation>
    <scope>NUCLEOTIDE SEQUENCE</scope>
    <source>
        <strain evidence="1">ATCC 200398</strain>
    </source>
</reference>
<accession>A0ACB6RDG7</accession>
<evidence type="ECO:0000313" key="1">
    <source>
        <dbReference type="EMBL" id="KAF2477379.1"/>
    </source>
</evidence>